<comment type="subcellular location">
    <subcellularLocation>
        <location evidence="1">Nucleus</location>
    </subcellularLocation>
</comment>
<evidence type="ECO:0000313" key="12">
    <source>
        <dbReference type="Proteomes" id="UP001627154"/>
    </source>
</evidence>
<dbReference type="InterPro" id="IPR021640">
    <property type="entry name" value="Mediator_Med28"/>
</dbReference>
<evidence type="ECO:0000256" key="5">
    <source>
        <dbReference type="ARBA" id="ARBA00023054"/>
    </source>
</evidence>
<evidence type="ECO:0000256" key="3">
    <source>
        <dbReference type="ARBA" id="ARBA00019683"/>
    </source>
</evidence>
<comment type="caution">
    <text evidence="11">The sequence shown here is derived from an EMBL/GenBank/DDBJ whole genome shotgun (WGS) entry which is preliminary data.</text>
</comment>
<dbReference type="PANTHER" id="PTHR13512:SF2">
    <property type="entry name" value="MEDIATOR OF RNA POLYMERASE II TRANSCRIPTION SUBUNIT 28"/>
    <property type="match status" value="1"/>
</dbReference>
<organism evidence="11 12">
    <name type="scientific">Trichogramma kaykai</name>
    <dbReference type="NCBI Taxonomy" id="54128"/>
    <lineage>
        <taxon>Eukaryota</taxon>
        <taxon>Metazoa</taxon>
        <taxon>Ecdysozoa</taxon>
        <taxon>Arthropoda</taxon>
        <taxon>Hexapoda</taxon>
        <taxon>Insecta</taxon>
        <taxon>Pterygota</taxon>
        <taxon>Neoptera</taxon>
        <taxon>Endopterygota</taxon>
        <taxon>Hymenoptera</taxon>
        <taxon>Apocrita</taxon>
        <taxon>Proctotrupomorpha</taxon>
        <taxon>Chalcidoidea</taxon>
        <taxon>Trichogrammatidae</taxon>
        <taxon>Trichogramma</taxon>
    </lineage>
</organism>
<keyword evidence="5" id="KW-0175">Coiled coil</keyword>
<sequence>MATSNNGNGNVIDEFEESFQQYLNLFTKNEGFEKQKDLELQLDKDESKLEVDQVFFRFIDMARQVEAFFLQRRFLLSVLKPELPIKEEIMDLKTEIFRKEEMIKKHHDKVVVWQNLLAEMHGWAQPNGSSNNVPNMNQQTNSGNNTNNQHHYMSQPIHSQSPIQHHTHLQNQQPPNASMQMNLQANGVPSISQNVFANQGNMGPSRNPGFGLPVNNSSSLQGPLAYLEKTTSNIGMPDRRS</sequence>
<accession>A0ABD2X930</accession>
<proteinExistence type="inferred from homology"/>
<evidence type="ECO:0000256" key="9">
    <source>
        <dbReference type="ARBA" id="ARBA00031964"/>
    </source>
</evidence>
<dbReference type="AlphaFoldDB" id="A0ABD2X930"/>
<dbReference type="Pfam" id="PF11594">
    <property type="entry name" value="Med28"/>
    <property type="match status" value="1"/>
</dbReference>
<evidence type="ECO:0000256" key="4">
    <source>
        <dbReference type="ARBA" id="ARBA00023015"/>
    </source>
</evidence>
<dbReference type="EMBL" id="JBJJXI010000048">
    <property type="protein sequence ID" value="KAL3401247.1"/>
    <property type="molecule type" value="Genomic_DNA"/>
</dbReference>
<gene>
    <name evidence="11" type="ORF">TKK_005553</name>
</gene>
<dbReference type="PANTHER" id="PTHR13512">
    <property type="entry name" value="MEDIATOR COMPLEX SUBUNIT 28"/>
    <property type="match status" value="1"/>
</dbReference>
<name>A0ABD2X930_9HYME</name>
<feature type="compositionally biased region" description="Polar residues" evidence="10">
    <location>
        <begin position="150"/>
        <end position="159"/>
    </location>
</feature>
<evidence type="ECO:0000313" key="11">
    <source>
        <dbReference type="EMBL" id="KAL3401247.1"/>
    </source>
</evidence>
<keyword evidence="12" id="KW-1185">Reference proteome</keyword>
<keyword evidence="6" id="KW-0010">Activator</keyword>
<evidence type="ECO:0000256" key="2">
    <source>
        <dbReference type="ARBA" id="ARBA00005571"/>
    </source>
</evidence>
<evidence type="ECO:0000256" key="10">
    <source>
        <dbReference type="SAM" id="MobiDB-lite"/>
    </source>
</evidence>
<comment type="similarity">
    <text evidence="2">Belongs to the Mediator complex subunit 28 family.</text>
</comment>
<evidence type="ECO:0000256" key="8">
    <source>
        <dbReference type="ARBA" id="ARBA00023242"/>
    </source>
</evidence>
<feature type="region of interest" description="Disordered" evidence="10">
    <location>
        <begin position="137"/>
        <end position="159"/>
    </location>
</feature>
<keyword evidence="4" id="KW-0805">Transcription regulation</keyword>
<dbReference type="GO" id="GO:0005634">
    <property type="term" value="C:nucleus"/>
    <property type="evidence" value="ECO:0007669"/>
    <property type="project" value="UniProtKB-SubCell"/>
</dbReference>
<reference evidence="11 12" key="1">
    <citation type="journal article" date="2024" name="bioRxiv">
        <title>A reference genome for Trichogramma kaykai: A tiny desert-dwelling parasitoid wasp with competing sex-ratio distorters.</title>
        <authorList>
            <person name="Culotta J."/>
            <person name="Lindsey A.R."/>
        </authorList>
    </citation>
    <scope>NUCLEOTIDE SEQUENCE [LARGE SCALE GENOMIC DNA]</scope>
    <source>
        <strain evidence="11 12">KSX58</strain>
    </source>
</reference>
<dbReference type="Proteomes" id="UP001627154">
    <property type="component" value="Unassembled WGS sequence"/>
</dbReference>
<keyword evidence="7" id="KW-0804">Transcription</keyword>
<evidence type="ECO:0000256" key="1">
    <source>
        <dbReference type="ARBA" id="ARBA00004123"/>
    </source>
</evidence>
<keyword evidence="8" id="KW-0539">Nucleus</keyword>
<evidence type="ECO:0000256" key="6">
    <source>
        <dbReference type="ARBA" id="ARBA00023159"/>
    </source>
</evidence>
<protein>
    <recommendedName>
        <fullName evidence="3">Mediator of RNA polymerase II transcription subunit 28</fullName>
    </recommendedName>
    <alternativeName>
        <fullName evidence="9">Mediator complex subunit 28</fullName>
    </alternativeName>
</protein>
<feature type="compositionally biased region" description="Low complexity" evidence="10">
    <location>
        <begin position="137"/>
        <end position="149"/>
    </location>
</feature>
<evidence type="ECO:0000256" key="7">
    <source>
        <dbReference type="ARBA" id="ARBA00023163"/>
    </source>
</evidence>